<evidence type="ECO:0000313" key="2">
    <source>
        <dbReference type="EMBL" id="GGH27780.1"/>
    </source>
</evidence>
<dbReference type="EMBL" id="APSA01000007">
    <property type="protein sequence ID" value="ENX37365.1"/>
    <property type="molecule type" value="Genomic_DNA"/>
</dbReference>
<name>N9RFF4_9GAMM</name>
<reference evidence="2 4" key="2">
    <citation type="journal article" date="2014" name="Int. J. Syst. Evol. Microbiol.">
        <title>Complete genome sequence of Corynebacterium casei LMG S-19264T (=DSM 44701T), isolated from a smear-ripened cheese.</title>
        <authorList>
            <consortium name="US DOE Joint Genome Institute (JGI-PGF)"/>
            <person name="Walter F."/>
            <person name="Albersmeier A."/>
            <person name="Kalinowski J."/>
            <person name="Ruckert C."/>
        </authorList>
    </citation>
    <scope>NUCLEOTIDE SEQUENCE [LARGE SCALE GENOMIC DNA]</scope>
    <source>
        <strain evidence="2 4">CCM 8635</strain>
    </source>
</reference>
<reference evidence="2" key="3">
    <citation type="submission" date="2024-03" db="EMBL/GenBank/DDBJ databases">
        <authorList>
            <person name="Sun Q."/>
            <person name="Sedlacek I."/>
        </authorList>
    </citation>
    <scope>NUCLEOTIDE SEQUENCE</scope>
    <source>
        <strain evidence="2">CCM 8635</strain>
    </source>
</reference>
<gene>
    <name evidence="1" type="ORF">F888_02702</name>
    <name evidence="2" type="ORF">GCM10007354_06120</name>
</gene>
<dbReference type="STRING" id="1217698.F888_02702"/>
<keyword evidence="3" id="KW-1185">Reference proteome</keyword>
<dbReference type="EMBL" id="BMDA01000001">
    <property type="protein sequence ID" value="GGH27780.1"/>
    <property type="molecule type" value="Genomic_DNA"/>
</dbReference>
<evidence type="ECO:0000313" key="1">
    <source>
        <dbReference type="EMBL" id="ENX37365.1"/>
    </source>
</evidence>
<sequence>MRKFNYLLLLTGLGLLLSACNKDVELKRQAISVNETAQNDYSKVPSDQFKGQLSFFKEQLDRILNDQKYILRDEGIAFAPTQSFLVVQIPIEELNEESYQKNIFPKIKENGWTFNKSIKNTDIFCNGKKHQLEVIRPKKYSKDIINEDDKLTFSPIDKEWNVGMIYQEQGTTFCGDGLPVITIK</sequence>
<evidence type="ECO:0008006" key="5">
    <source>
        <dbReference type="Google" id="ProtNLM"/>
    </source>
</evidence>
<comment type="caution">
    <text evidence="1">The sequence shown here is derived from an EMBL/GenBank/DDBJ whole genome shotgun (WGS) entry which is preliminary data.</text>
</comment>
<protein>
    <recommendedName>
        <fullName evidence="5">Lipoprotein</fullName>
    </recommendedName>
</protein>
<accession>N9RFF4</accession>
<dbReference type="Proteomes" id="UP000013200">
    <property type="component" value="Unassembled WGS sequence"/>
</dbReference>
<evidence type="ECO:0000313" key="4">
    <source>
        <dbReference type="Proteomes" id="UP000652691"/>
    </source>
</evidence>
<proteinExistence type="predicted"/>
<reference evidence="1 3" key="1">
    <citation type="submission" date="2013-02" db="EMBL/GenBank/DDBJ databases">
        <title>The Genome Sequence of Acinetobacter sp. NIPH 3623.</title>
        <authorList>
            <consortium name="The Broad Institute Genome Sequencing Platform"/>
            <consortium name="The Broad Institute Genome Sequencing Center for Infectious Disease"/>
            <person name="Cerqueira G."/>
            <person name="Feldgarden M."/>
            <person name="Courvalin P."/>
            <person name="Perichon B."/>
            <person name="Grillot-Courvalin C."/>
            <person name="Clermont D."/>
            <person name="Rocha E."/>
            <person name="Yoon E.-J."/>
            <person name="Nemec A."/>
            <person name="Walker B."/>
            <person name="Young S.K."/>
            <person name="Zeng Q."/>
            <person name="Gargeya S."/>
            <person name="Fitzgerald M."/>
            <person name="Haas B."/>
            <person name="Abouelleil A."/>
            <person name="Alvarado L."/>
            <person name="Arachchi H.M."/>
            <person name="Berlin A.M."/>
            <person name="Chapman S.B."/>
            <person name="Dewar J."/>
            <person name="Goldberg J."/>
            <person name="Griggs A."/>
            <person name="Gujja S."/>
            <person name="Hansen M."/>
            <person name="Howarth C."/>
            <person name="Imamovic A."/>
            <person name="Larimer J."/>
            <person name="McCowan C."/>
            <person name="Murphy C."/>
            <person name="Neiman D."/>
            <person name="Pearson M."/>
            <person name="Priest M."/>
            <person name="Roberts A."/>
            <person name="Saif S."/>
            <person name="Shea T."/>
            <person name="Sisk P."/>
            <person name="Sykes S."/>
            <person name="Wortman J."/>
            <person name="Nusbaum C."/>
            <person name="Birren B."/>
        </authorList>
    </citation>
    <scope>NUCLEOTIDE SEQUENCE [LARGE SCALE GENOMIC DNA]</scope>
    <source>
        <strain evidence="1 3">NIPH 3623</strain>
    </source>
</reference>
<dbReference type="Proteomes" id="UP000652691">
    <property type="component" value="Unassembled WGS sequence"/>
</dbReference>
<dbReference type="GeneID" id="80103186"/>
<dbReference type="HOGENOM" id="CLU_126393_0_0_6"/>
<dbReference type="PROSITE" id="PS51257">
    <property type="entry name" value="PROKAR_LIPOPROTEIN"/>
    <property type="match status" value="1"/>
</dbReference>
<dbReference type="AlphaFoldDB" id="N9RFF4"/>
<dbReference type="PATRIC" id="fig|1217698.3.peg.2642"/>
<organism evidence="1 3">
    <name type="scientific">Acinetobacter courvalinii</name>
    <dbReference type="NCBI Taxonomy" id="280147"/>
    <lineage>
        <taxon>Bacteria</taxon>
        <taxon>Pseudomonadati</taxon>
        <taxon>Pseudomonadota</taxon>
        <taxon>Gammaproteobacteria</taxon>
        <taxon>Moraxellales</taxon>
        <taxon>Moraxellaceae</taxon>
        <taxon>Acinetobacter</taxon>
    </lineage>
</organism>
<dbReference type="RefSeq" id="WP_005286917.1">
    <property type="nucleotide sequence ID" value="NZ_BMDA01000001.1"/>
</dbReference>
<evidence type="ECO:0000313" key="3">
    <source>
        <dbReference type="Proteomes" id="UP000013200"/>
    </source>
</evidence>